<dbReference type="PROSITE" id="PS50011">
    <property type="entry name" value="PROTEIN_KINASE_DOM"/>
    <property type="match status" value="1"/>
</dbReference>
<keyword evidence="2" id="KW-0418">Kinase</keyword>
<accession>W6QDJ1</accession>
<dbReference type="GO" id="GO:0005524">
    <property type="term" value="F:ATP binding"/>
    <property type="evidence" value="ECO:0007669"/>
    <property type="project" value="InterPro"/>
</dbReference>
<dbReference type="Gene3D" id="1.10.510.10">
    <property type="entry name" value="Transferase(Phosphotransferase) domain 1"/>
    <property type="match status" value="1"/>
</dbReference>
<dbReference type="GO" id="GO:0004672">
    <property type="term" value="F:protein kinase activity"/>
    <property type="evidence" value="ECO:0007669"/>
    <property type="project" value="InterPro"/>
</dbReference>
<feature type="domain" description="Protein kinase" evidence="1">
    <location>
        <begin position="1"/>
        <end position="131"/>
    </location>
</feature>
<dbReference type="EMBL" id="HG792017">
    <property type="protein sequence ID" value="CDM34555.1"/>
    <property type="molecule type" value="Genomic_DNA"/>
</dbReference>
<sequence length="131" mass="15415">MRKSCLLFRPLHSSTSFSHRLIPKKASLLYLHPQHRALSLTTFKLTDSTVNTSHVLYEPIEGVERMEYYRPPETYFEITKPLTFSSDIWTLACTIWEIIAQRSLFEGFFTDEDDMTRQQIDMLGPLPNEWL</sequence>
<keyword evidence="3" id="KW-1185">Reference proteome</keyword>
<protein>
    <submittedName>
        <fullName evidence="2">Protein kinase-like domain</fullName>
    </submittedName>
</protein>
<name>W6QDJ1_PENRF</name>
<dbReference type="STRING" id="1365484.W6QDJ1"/>
<proteinExistence type="predicted"/>
<keyword evidence="2" id="KW-0808">Transferase</keyword>
<evidence type="ECO:0000259" key="1">
    <source>
        <dbReference type="PROSITE" id="PS50011"/>
    </source>
</evidence>
<dbReference type="InterPro" id="IPR011009">
    <property type="entry name" value="Kinase-like_dom_sf"/>
</dbReference>
<dbReference type="Proteomes" id="UP000030686">
    <property type="component" value="Unassembled WGS sequence"/>
</dbReference>
<reference evidence="2" key="1">
    <citation type="journal article" date="2014" name="Nat. Commun.">
        <title>Multiple recent horizontal transfers of a large genomic region in cheese making fungi.</title>
        <authorList>
            <person name="Cheeseman K."/>
            <person name="Ropars J."/>
            <person name="Renault P."/>
            <person name="Dupont J."/>
            <person name="Gouzy J."/>
            <person name="Branca A."/>
            <person name="Abraham A.L."/>
            <person name="Ceppi M."/>
            <person name="Conseiller E."/>
            <person name="Debuchy R."/>
            <person name="Malagnac F."/>
            <person name="Goarin A."/>
            <person name="Silar P."/>
            <person name="Lacoste S."/>
            <person name="Sallet E."/>
            <person name="Bensimon A."/>
            <person name="Giraud T."/>
            <person name="Brygoo Y."/>
        </authorList>
    </citation>
    <scope>NUCLEOTIDE SEQUENCE [LARGE SCALE GENOMIC DNA]</scope>
    <source>
        <strain evidence="2">FM164</strain>
    </source>
</reference>
<organism evidence="2 3">
    <name type="scientific">Penicillium roqueforti (strain FM164)</name>
    <dbReference type="NCBI Taxonomy" id="1365484"/>
    <lineage>
        <taxon>Eukaryota</taxon>
        <taxon>Fungi</taxon>
        <taxon>Dikarya</taxon>
        <taxon>Ascomycota</taxon>
        <taxon>Pezizomycotina</taxon>
        <taxon>Eurotiomycetes</taxon>
        <taxon>Eurotiomycetidae</taxon>
        <taxon>Eurotiales</taxon>
        <taxon>Aspergillaceae</taxon>
        <taxon>Penicillium</taxon>
    </lineage>
</organism>
<dbReference type="AlphaFoldDB" id="W6QDJ1"/>
<dbReference type="SUPFAM" id="SSF56112">
    <property type="entry name" value="Protein kinase-like (PK-like)"/>
    <property type="match status" value="1"/>
</dbReference>
<dbReference type="OrthoDB" id="5979581at2759"/>
<evidence type="ECO:0000313" key="2">
    <source>
        <dbReference type="EMBL" id="CDM34555.1"/>
    </source>
</evidence>
<evidence type="ECO:0000313" key="3">
    <source>
        <dbReference type="Proteomes" id="UP000030686"/>
    </source>
</evidence>
<gene>
    <name evidence="2" type="ORF">PROQFM164_S03g001279</name>
</gene>
<dbReference type="InterPro" id="IPR000719">
    <property type="entry name" value="Prot_kinase_dom"/>
</dbReference>